<reference evidence="1 2" key="1">
    <citation type="submission" date="2017-03" db="EMBL/GenBank/DDBJ databases">
        <authorList>
            <person name="Afonso C.L."/>
            <person name="Miller P.J."/>
            <person name="Scott M.A."/>
            <person name="Spackman E."/>
            <person name="Goraichik I."/>
            <person name="Dimitrov K.M."/>
            <person name="Suarez D.L."/>
            <person name="Swayne D.E."/>
        </authorList>
    </citation>
    <scope>NUCLEOTIDE SEQUENCE [LARGE SCALE GENOMIC DNA]</scope>
    <source>
        <strain evidence="1 2">CNRZ 918</strain>
    </source>
</reference>
<evidence type="ECO:0008006" key="3">
    <source>
        <dbReference type="Google" id="ProtNLM"/>
    </source>
</evidence>
<name>A0A2H1IXD4_9MICO</name>
<accession>A0A2H1IXD4</accession>
<evidence type="ECO:0000313" key="2">
    <source>
        <dbReference type="Proteomes" id="UP000234433"/>
    </source>
</evidence>
<dbReference type="Proteomes" id="UP000234433">
    <property type="component" value="Unassembled WGS sequence"/>
</dbReference>
<protein>
    <recommendedName>
        <fullName evidence="3">YCII-related domain-containing protein</fullName>
    </recommendedName>
</protein>
<sequence>MKFMLIMCTVDQAAVDASEDVDFNEIVAAMGTDAESMINAGGMADGAGLSDRGPNGETLIIDHTVDPRFVPRGCSRLH</sequence>
<gene>
    <name evidence="1" type="ORF">BANT918_01179</name>
</gene>
<proteinExistence type="predicted"/>
<organism evidence="1 2">
    <name type="scientific">Brevibacterium antiquum CNRZ 918</name>
    <dbReference type="NCBI Taxonomy" id="1255637"/>
    <lineage>
        <taxon>Bacteria</taxon>
        <taxon>Bacillati</taxon>
        <taxon>Actinomycetota</taxon>
        <taxon>Actinomycetes</taxon>
        <taxon>Micrococcales</taxon>
        <taxon>Brevibacteriaceae</taxon>
        <taxon>Brevibacterium</taxon>
    </lineage>
</organism>
<dbReference type="AlphaFoldDB" id="A0A2H1IXD4"/>
<dbReference type="EMBL" id="FXZD01000003">
    <property type="protein sequence ID" value="SMX79863.1"/>
    <property type="molecule type" value="Genomic_DNA"/>
</dbReference>
<evidence type="ECO:0000313" key="1">
    <source>
        <dbReference type="EMBL" id="SMX79863.1"/>
    </source>
</evidence>
<dbReference type="RefSeq" id="WP_101619371.1">
    <property type="nucleotide sequence ID" value="NZ_FXZD01000003.1"/>
</dbReference>